<dbReference type="InterPro" id="IPR022894">
    <property type="entry name" value="Oligoribonuclease"/>
</dbReference>
<feature type="region of interest" description="Disordered" evidence="3">
    <location>
        <begin position="191"/>
        <end position="211"/>
    </location>
</feature>
<keyword evidence="4" id="KW-0812">Transmembrane</keyword>
<accession>R7U1Z5</accession>
<dbReference type="OrthoDB" id="6140945at2759"/>
<keyword evidence="4" id="KW-1133">Transmembrane helix</keyword>
<dbReference type="PANTHER" id="PTHR11046:SF25">
    <property type="match status" value="1"/>
</dbReference>
<keyword evidence="1" id="KW-0378">Hydrolase</keyword>
<protein>
    <submittedName>
        <fullName evidence="5 6">Uncharacterized protein</fullName>
    </submittedName>
</protein>
<feature type="transmembrane region" description="Helical" evidence="4">
    <location>
        <begin position="529"/>
        <end position="548"/>
    </location>
</feature>
<dbReference type="OMA" id="NGENIEW"/>
<dbReference type="PANTHER" id="PTHR11046">
    <property type="entry name" value="OLIGORIBONUCLEASE, MITOCHONDRIAL"/>
    <property type="match status" value="1"/>
</dbReference>
<feature type="coiled-coil region" evidence="2">
    <location>
        <begin position="119"/>
        <end position="157"/>
    </location>
</feature>
<feature type="transmembrane region" description="Helical" evidence="4">
    <location>
        <begin position="569"/>
        <end position="594"/>
    </location>
</feature>
<keyword evidence="7" id="KW-1185">Reference proteome</keyword>
<keyword evidence="2" id="KW-0175">Coiled coil</keyword>
<dbReference type="GO" id="GO:0000175">
    <property type="term" value="F:3'-5'-RNA exonuclease activity"/>
    <property type="evidence" value="ECO:0007669"/>
    <property type="project" value="InterPro"/>
</dbReference>
<sequence>MAWEIISNPMTNGDAFEIFKEVKSSKIPWRVPADHLSKVLGVDISPVDFNNACSVVKGKRGKLSKSKRDAEKLQEFLQSPFKFTCVTEKGPTQPLKKRRTCDAIVVEEAEKSSPGSPLYSSLMKDYLALRDELQRKEAEYEELRKSLEKEKKRRVQQDFVRSQKSAALWRDKYKELKKVVSVDQEVKRLKSSLSTASHHHKTVRESEAKERESLIKSHKEQLGLLKERISFLEDALERSKEEIEAIRGENEKQIDAMHGKAYSFKVRMAVYEALQRQCPVEHVGKLIQSIVQILTGRELARAPSAATAARMGRELGTIGDLQTADVLLKNSHCTLAWDATELAGAHINEVHIAAPNASSSEAPRTYHTISIAQLPGGTTEDYTKHVKESLEDLANLHAKYSGTDLRDTASRMAANITASISDRVAVNNCVSIQLKTRGLVNKDCLHLNCNVHPLDSLSSKSREALKTPELAVTGHTFGRDCVAANLLHGLSKLRYKQGSGDPVGFKAFFEMQKIPLSCFPRYVGNRMHIIFHLAGVVIHLHTVLLLFLKDFSKNRGGLTSALKKDLENEAIMSHLLILGLVGKIITGPWMTVFYTEESANLEMCDVIRSSIDSVENIEKNPQMLLTATTDIFNRTLSDDDDVLKSLRSGSTFQFDSAVALKVISNILVVLKSQLDLYVTTDFCKEDLERASSCPSHNMQAERILGSADHEVHRAPNAKTDYIEAKVKAKTSRTLEWIRSKPADEQHALITFSTTATKRATAEKKSRQLSIVKELIIRMESASRKRDSRERNKLESQVEQLCQSGVTLEELLPLVPGSDVDVATSAFVGKNQDVIYCGTVLKLKKNRVYVTFDCGYFEHGCPSDTYHTESCRRSALIVDALFGDMSVSSLQ</sequence>
<evidence type="ECO:0000256" key="2">
    <source>
        <dbReference type="SAM" id="Coils"/>
    </source>
</evidence>
<dbReference type="HOGENOM" id="CLU_324464_0_0_1"/>
<dbReference type="EMBL" id="AMQN01002205">
    <property type="status" value="NOT_ANNOTATED_CDS"/>
    <property type="molecule type" value="Genomic_DNA"/>
</dbReference>
<dbReference type="EnsemblMetazoa" id="CapteT196087">
    <property type="protein sequence ID" value="CapteP196087"/>
    <property type="gene ID" value="CapteG196087"/>
</dbReference>
<reference evidence="6" key="3">
    <citation type="submission" date="2015-06" db="UniProtKB">
        <authorList>
            <consortium name="EnsemblMetazoa"/>
        </authorList>
    </citation>
    <scope>IDENTIFICATION</scope>
</reference>
<name>R7U1Z5_CAPTE</name>
<gene>
    <name evidence="5" type="ORF">CAPTEDRAFT_196087</name>
</gene>
<organism evidence="5">
    <name type="scientific">Capitella teleta</name>
    <name type="common">Polychaete worm</name>
    <dbReference type="NCBI Taxonomy" id="283909"/>
    <lineage>
        <taxon>Eukaryota</taxon>
        <taxon>Metazoa</taxon>
        <taxon>Spiralia</taxon>
        <taxon>Lophotrochozoa</taxon>
        <taxon>Annelida</taxon>
        <taxon>Polychaeta</taxon>
        <taxon>Sedentaria</taxon>
        <taxon>Scolecida</taxon>
        <taxon>Capitellidae</taxon>
        <taxon>Capitella</taxon>
    </lineage>
</organism>
<keyword evidence="4" id="KW-0472">Membrane</keyword>
<evidence type="ECO:0000256" key="3">
    <source>
        <dbReference type="SAM" id="MobiDB-lite"/>
    </source>
</evidence>
<feature type="coiled-coil region" evidence="2">
    <location>
        <begin position="215"/>
        <end position="256"/>
    </location>
</feature>
<reference evidence="5 7" key="2">
    <citation type="journal article" date="2013" name="Nature">
        <title>Insights into bilaterian evolution from three spiralian genomes.</title>
        <authorList>
            <person name="Simakov O."/>
            <person name="Marletaz F."/>
            <person name="Cho S.J."/>
            <person name="Edsinger-Gonzales E."/>
            <person name="Havlak P."/>
            <person name="Hellsten U."/>
            <person name="Kuo D.H."/>
            <person name="Larsson T."/>
            <person name="Lv J."/>
            <person name="Arendt D."/>
            <person name="Savage R."/>
            <person name="Osoegawa K."/>
            <person name="de Jong P."/>
            <person name="Grimwood J."/>
            <person name="Chapman J.A."/>
            <person name="Shapiro H."/>
            <person name="Aerts A."/>
            <person name="Otillar R.P."/>
            <person name="Terry A.Y."/>
            <person name="Boore J.L."/>
            <person name="Grigoriev I.V."/>
            <person name="Lindberg D.R."/>
            <person name="Seaver E.C."/>
            <person name="Weisblat D.A."/>
            <person name="Putnam N.H."/>
            <person name="Rokhsar D.S."/>
        </authorList>
    </citation>
    <scope>NUCLEOTIDE SEQUENCE</scope>
    <source>
        <strain evidence="5 7">I ESC-2004</strain>
    </source>
</reference>
<dbReference type="Proteomes" id="UP000014760">
    <property type="component" value="Unassembled WGS sequence"/>
</dbReference>
<dbReference type="EMBL" id="KB308638">
    <property type="protein sequence ID" value="ELT97200.1"/>
    <property type="molecule type" value="Genomic_DNA"/>
</dbReference>
<keyword evidence="1" id="KW-0540">Nuclease</keyword>
<evidence type="ECO:0000313" key="7">
    <source>
        <dbReference type="Proteomes" id="UP000014760"/>
    </source>
</evidence>
<evidence type="ECO:0000313" key="6">
    <source>
        <dbReference type="EnsemblMetazoa" id="CapteP196087"/>
    </source>
</evidence>
<dbReference type="AlphaFoldDB" id="R7U1Z5"/>
<proteinExistence type="predicted"/>
<reference evidence="7" key="1">
    <citation type="submission" date="2012-12" db="EMBL/GenBank/DDBJ databases">
        <authorList>
            <person name="Hellsten U."/>
            <person name="Grimwood J."/>
            <person name="Chapman J.A."/>
            <person name="Shapiro H."/>
            <person name="Aerts A."/>
            <person name="Otillar R.P."/>
            <person name="Terry A.Y."/>
            <person name="Boore J.L."/>
            <person name="Simakov O."/>
            <person name="Marletaz F."/>
            <person name="Cho S.-J."/>
            <person name="Edsinger-Gonzales E."/>
            <person name="Havlak P."/>
            <person name="Kuo D.-H."/>
            <person name="Larsson T."/>
            <person name="Lv J."/>
            <person name="Arendt D."/>
            <person name="Savage R."/>
            <person name="Osoegawa K."/>
            <person name="de Jong P."/>
            <person name="Lindberg D.R."/>
            <person name="Seaver E.C."/>
            <person name="Weisblat D.A."/>
            <person name="Putnam N.H."/>
            <person name="Grigoriev I.V."/>
            <person name="Rokhsar D.S."/>
        </authorList>
    </citation>
    <scope>NUCLEOTIDE SEQUENCE</scope>
    <source>
        <strain evidence="7">I ESC-2004</strain>
    </source>
</reference>
<evidence type="ECO:0000256" key="4">
    <source>
        <dbReference type="SAM" id="Phobius"/>
    </source>
</evidence>
<evidence type="ECO:0000313" key="5">
    <source>
        <dbReference type="EMBL" id="ELT97200.1"/>
    </source>
</evidence>
<evidence type="ECO:0000256" key="1">
    <source>
        <dbReference type="ARBA" id="ARBA00022722"/>
    </source>
</evidence>